<proteinExistence type="predicted"/>
<feature type="region of interest" description="Disordered" evidence="1">
    <location>
        <begin position="120"/>
        <end position="139"/>
    </location>
</feature>
<gene>
    <name evidence="2" type="ORF">H920_02428</name>
</gene>
<dbReference type="Proteomes" id="UP000028990">
    <property type="component" value="Unassembled WGS sequence"/>
</dbReference>
<evidence type="ECO:0000313" key="2">
    <source>
        <dbReference type="EMBL" id="KFO36216.1"/>
    </source>
</evidence>
<feature type="compositionally biased region" description="Polar residues" evidence="1">
    <location>
        <begin position="42"/>
        <end position="51"/>
    </location>
</feature>
<name>A0A091EKZ4_FUKDA</name>
<protein>
    <submittedName>
        <fullName evidence="2">Uncharacterized protein</fullName>
    </submittedName>
</protein>
<keyword evidence="3" id="KW-1185">Reference proteome</keyword>
<reference evidence="2 3" key="1">
    <citation type="submission" date="2013-11" db="EMBL/GenBank/DDBJ databases">
        <title>The Damaraland mole rat (Fukomys damarensis) genome and evolution of African mole rats.</title>
        <authorList>
            <person name="Gladyshev V.N."/>
            <person name="Fang X."/>
        </authorList>
    </citation>
    <scope>NUCLEOTIDE SEQUENCE [LARGE SCALE GENOMIC DNA]</scope>
    <source>
        <tissue evidence="2">Liver</tissue>
    </source>
</reference>
<dbReference type="AlphaFoldDB" id="A0A091EKZ4"/>
<accession>A0A091EKZ4</accession>
<organism evidence="2 3">
    <name type="scientific">Fukomys damarensis</name>
    <name type="common">Damaraland mole rat</name>
    <name type="synonym">Cryptomys damarensis</name>
    <dbReference type="NCBI Taxonomy" id="885580"/>
    <lineage>
        <taxon>Eukaryota</taxon>
        <taxon>Metazoa</taxon>
        <taxon>Chordata</taxon>
        <taxon>Craniata</taxon>
        <taxon>Vertebrata</taxon>
        <taxon>Euteleostomi</taxon>
        <taxon>Mammalia</taxon>
        <taxon>Eutheria</taxon>
        <taxon>Euarchontoglires</taxon>
        <taxon>Glires</taxon>
        <taxon>Rodentia</taxon>
        <taxon>Hystricomorpha</taxon>
        <taxon>Bathyergidae</taxon>
        <taxon>Fukomys</taxon>
    </lineage>
</organism>
<sequence length="185" mass="19927">MPQYNFKDLAGSYTQQAPPRCSLTDCLVSRRHVFVLKTPCTASPDQGQTGQEGDIAGTRVDETPGKAAPMANTKPGRCVSKTSPPPHSPDPALYSVLKAKMAIKGFLVHRRTGQQPVMKEEMPSCPSAEHSGAQCQPGTLLPNPDSRPCCLGPNIPLCQNHQQAPVFQTDGGTNVEQFKQEWSSA</sequence>
<evidence type="ECO:0000256" key="1">
    <source>
        <dbReference type="SAM" id="MobiDB-lite"/>
    </source>
</evidence>
<evidence type="ECO:0000313" key="3">
    <source>
        <dbReference type="Proteomes" id="UP000028990"/>
    </source>
</evidence>
<feature type="region of interest" description="Disordered" evidence="1">
    <location>
        <begin position="42"/>
        <end position="87"/>
    </location>
</feature>
<dbReference type="EMBL" id="KN121537">
    <property type="protein sequence ID" value="KFO36216.1"/>
    <property type="molecule type" value="Genomic_DNA"/>
</dbReference>